<gene>
    <name evidence="1" type="ORF">BO78DRAFT_195752</name>
</gene>
<dbReference type="Proteomes" id="UP000248423">
    <property type="component" value="Unassembled WGS sequence"/>
</dbReference>
<dbReference type="AlphaFoldDB" id="A0A319E0A1"/>
<reference evidence="1 2" key="1">
    <citation type="submission" date="2018-02" db="EMBL/GenBank/DDBJ databases">
        <title>The genomes of Aspergillus section Nigri reveals drivers in fungal speciation.</title>
        <authorList>
            <consortium name="DOE Joint Genome Institute"/>
            <person name="Vesth T.C."/>
            <person name="Nybo J."/>
            <person name="Theobald S."/>
            <person name="Brandl J."/>
            <person name="Frisvad J.C."/>
            <person name="Nielsen K.F."/>
            <person name="Lyhne E.K."/>
            <person name="Kogle M.E."/>
            <person name="Kuo A."/>
            <person name="Riley R."/>
            <person name="Clum A."/>
            <person name="Nolan M."/>
            <person name="Lipzen A."/>
            <person name="Salamov A."/>
            <person name="Henrissat B."/>
            <person name="Wiebenga A."/>
            <person name="De vries R.P."/>
            <person name="Grigoriev I.V."/>
            <person name="Mortensen U.H."/>
            <person name="Andersen M.R."/>
            <person name="Baker S.E."/>
        </authorList>
    </citation>
    <scope>NUCLEOTIDE SEQUENCE [LARGE SCALE GENOMIC DNA]</scope>
    <source>
        <strain evidence="1 2">CBS 121057</strain>
    </source>
</reference>
<evidence type="ECO:0000313" key="1">
    <source>
        <dbReference type="EMBL" id="PYI03496.1"/>
    </source>
</evidence>
<evidence type="ECO:0000313" key="2">
    <source>
        <dbReference type="Proteomes" id="UP000248423"/>
    </source>
</evidence>
<accession>A0A319E0A1</accession>
<sequence>MSWSVVAVFLHIHTGHRAFHFLIFSFDDFTMEWSGGRVRACMCVACGDLPFFLFSSTAFSNLMSMSMKLHQINMFLTFRSYTTDAHCQTPTMHSCFCETTCCILPNSAHHPIVYSLPSPLLC</sequence>
<keyword evidence="2" id="KW-1185">Reference proteome</keyword>
<dbReference type="EMBL" id="KZ826380">
    <property type="protein sequence ID" value="PYI03496.1"/>
    <property type="molecule type" value="Genomic_DNA"/>
</dbReference>
<name>A0A319E0A1_ASPSB</name>
<dbReference type="VEuPathDB" id="FungiDB:BO78DRAFT_195752"/>
<proteinExistence type="predicted"/>
<protein>
    <submittedName>
        <fullName evidence="1">Uncharacterized protein</fullName>
    </submittedName>
</protein>
<dbReference type="OrthoDB" id="10587505at2759"/>
<organism evidence="1 2">
    <name type="scientific">Aspergillus sclerotiicarbonarius (strain CBS 121057 / IBT 28362)</name>
    <dbReference type="NCBI Taxonomy" id="1448318"/>
    <lineage>
        <taxon>Eukaryota</taxon>
        <taxon>Fungi</taxon>
        <taxon>Dikarya</taxon>
        <taxon>Ascomycota</taxon>
        <taxon>Pezizomycotina</taxon>
        <taxon>Eurotiomycetes</taxon>
        <taxon>Eurotiomycetidae</taxon>
        <taxon>Eurotiales</taxon>
        <taxon>Aspergillaceae</taxon>
        <taxon>Aspergillus</taxon>
        <taxon>Aspergillus subgen. Circumdati</taxon>
    </lineage>
</organism>